<dbReference type="Proteomes" id="UP000070282">
    <property type="component" value="Unassembled WGS sequence"/>
</dbReference>
<gene>
    <name evidence="1" type="ORF">J122_4024</name>
</gene>
<sequence length="71" mass="7958">MQEVPERIQLNRQQIGDVHHGRQFTKIFANPLFLSVGVSHLHSPALDLIPGIKKQSNVLLRGRIARLIAPS</sequence>
<dbReference type="AlphaFoldDB" id="A0A137S1R3"/>
<evidence type="ECO:0000313" key="1">
    <source>
        <dbReference type="EMBL" id="KXO06372.1"/>
    </source>
</evidence>
<organism evidence="1 2">
    <name type="scientific">Marinobacter excellens LAMA 842</name>
    <dbReference type="NCBI Taxonomy" id="1306954"/>
    <lineage>
        <taxon>Bacteria</taxon>
        <taxon>Pseudomonadati</taxon>
        <taxon>Pseudomonadota</taxon>
        <taxon>Gammaproteobacteria</taxon>
        <taxon>Pseudomonadales</taxon>
        <taxon>Marinobacteraceae</taxon>
        <taxon>Marinobacter</taxon>
    </lineage>
</organism>
<keyword evidence="2" id="KW-1185">Reference proteome</keyword>
<evidence type="ECO:0000313" key="2">
    <source>
        <dbReference type="Proteomes" id="UP000070282"/>
    </source>
</evidence>
<name>A0A137S1R3_9GAMM</name>
<proteinExistence type="predicted"/>
<comment type="caution">
    <text evidence="1">The sequence shown here is derived from an EMBL/GenBank/DDBJ whole genome shotgun (WGS) entry which is preliminary data.</text>
</comment>
<accession>A0A137S1R3</accession>
<reference evidence="2" key="1">
    <citation type="submission" date="2015-12" db="EMBL/GenBank/DDBJ databases">
        <authorList>
            <person name="Lima A."/>
            <person name="Farahani Zayas N."/>
            <person name="Castro Da Silva M.A."/>
            <person name="Cabral A."/>
            <person name="Pessatti M.L."/>
        </authorList>
    </citation>
    <scope>NUCLEOTIDE SEQUENCE [LARGE SCALE GENOMIC DNA]</scope>
    <source>
        <strain evidence="2">LAMA 842</strain>
    </source>
</reference>
<dbReference type="EMBL" id="LOCO01000037">
    <property type="protein sequence ID" value="KXO06372.1"/>
    <property type="molecule type" value="Genomic_DNA"/>
</dbReference>
<protein>
    <submittedName>
        <fullName evidence="1">Uncharacterized protein</fullName>
    </submittedName>
</protein>